<evidence type="ECO:0000313" key="2">
    <source>
        <dbReference type="EMBL" id="KYQ93912.1"/>
    </source>
</evidence>
<accession>A0A151ZIU2</accession>
<keyword evidence="2" id="KW-0808">Transferase</keyword>
<dbReference type="GO" id="GO:0003964">
    <property type="term" value="F:RNA-directed DNA polymerase activity"/>
    <property type="evidence" value="ECO:0007669"/>
    <property type="project" value="UniProtKB-KW"/>
</dbReference>
<gene>
    <name evidence="2" type="ORF">DLAC_05321</name>
</gene>
<keyword evidence="2" id="KW-0548">Nucleotidyltransferase</keyword>
<dbReference type="Pfam" id="PF00078">
    <property type="entry name" value="RVT_1"/>
    <property type="match status" value="1"/>
</dbReference>
<dbReference type="InterPro" id="IPR000477">
    <property type="entry name" value="RT_dom"/>
</dbReference>
<evidence type="ECO:0000313" key="3">
    <source>
        <dbReference type="Proteomes" id="UP000076078"/>
    </source>
</evidence>
<comment type="caution">
    <text evidence="2">The sequence shown here is derived from an EMBL/GenBank/DDBJ whole genome shotgun (WGS) entry which is preliminary data.</text>
</comment>
<proteinExistence type="predicted"/>
<dbReference type="InParanoid" id="A0A151ZIU2"/>
<keyword evidence="3" id="KW-1185">Reference proteome</keyword>
<dbReference type="OMA" id="LYCKGTS"/>
<dbReference type="PROSITE" id="PS50878">
    <property type="entry name" value="RT_POL"/>
    <property type="match status" value="1"/>
</dbReference>
<name>A0A151ZIU2_TIELA</name>
<dbReference type="PANTHER" id="PTHR31635">
    <property type="entry name" value="REVERSE TRANSCRIPTASE DOMAIN-CONTAINING PROTEIN-RELATED"/>
    <property type="match status" value="1"/>
</dbReference>
<dbReference type="PANTHER" id="PTHR31635:SF196">
    <property type="entry name" value="REVERSE TRANSCRIPTASE DOMAIN-CONTAINING PROTEIN-RELATED"/>
    <property type="match status" value="1"/>
</dbReference>
<dbReference type="Proteomes" id="UP000076078">
    <property type="component" value="Unassembled WGS sequence"/>
</dbReference>
<dbReference type="OrthoDB" id="19433at2759"/>
<evidence type="ECO:0000259" key="1">
    <source>
        <dbReference type="PROSITE" id="PS50878"/>
    </source>
</evidence>
<dbReference type="AlphaFoldDB" id="A0A151ZIU2"/>
<dbReference type="EMBL" id="LODT01000025">
    <property type="protein sequence ID" value="KYQ93912.1"/>
    <property type="molecule type" value="Genomic_DNA"/>
</dbReference>
<feature type="domain" description="Reverse transcriptase" evidence="1">
    <location>
        <begin position="1"/>
        <end position="122"/>
    </location>
</feature>
<reference evidence="2 3" key="1">
    <citation type="submission" date="2015-12" db="EMBL/GenBank/DDBJ databases">
        <title>Dictyostelia acquired genes for synthesis and detection of signals that induce cell-type specialization by lateral gene transfer from prokaryotes.</title>
        <authorList>
            <person name="Gloeckner G."/>
            <person name="Schaap P."/>
        </authorList>
    </citation>
    <scope>NUCLEOTIDE SEQUENCE [LARGE SCALE GENOMIC DNA]</scope>
    <source>
        <strain evidence="2 3">TK</strain>
    </source>
</reference>
<organism evidence="2 3">
    <name type="scientific">Tieghemostelium lacteum</name>
    <name type="common">Slime mold</name>
    <name type="synonym">Dictyostelium lacteum</name>
    <dbReference type="NCBI Taxonomy" id="361077"/>
    <lineage>
        <taxon>Eukaryota</taxon>
        <taxon>Amoebozoa</taxon>
        <taxon>Evosea</taxon>
        <taxon>Eumycetozoa</taxon>
        <taxon>Dictyostelia</taxon>
        <taxon>Dictyosteliales</taxon>
        <taxon>Raperosteliaceae</taxon>
        <taxon>Tieghemostelium</taxon>
    </lineage>
</organism>
<protein>
    <submittedName>
        <fullName evidence="2">Non-LTR retroelement reverse transcriptase-like protein</fullName>
    </submittedName>
</protein>
<keyword evidence="2" id="KW-0695">RNA-directed DNA polymerase</keyword>
<sequence>MSGAVVIKRGTKQGDPLSPTIFAIVIEPLIQAILNDKEIKGILLNSMTTPIKIGAFADDIASINSSVDDLNKVLEWIKLYCKGTSSSLNADKTIMIATGKSTPTNLPFQLSEVPERYLGLNFTGKGLNSKIDQIIEEITVLLSNWKKEGYTLRSKMAILKTYALSKLTYQCYIDSMTKEQIEKVNNVSKWFLFSSMRNTFEPETKYKTLMTMDRAYADWEVGGIKMWDLELRQEAFKIWNMNRLLCIHFDRECNEVQQWYIQQVTTGRIVSSILRNQMEAWKDYRTNHAATMPKLNKLNEETEDVKWVNGIRNMSNRPIKLRDIYANLVIKKYTSIRLTDGQKNLRYNINITGIFQKISKVIHHKGRNTLFRFFARCLPGINHQRMNCPIDSCRQSITDPYVHFFFQCNVTTSYAPAIVQIVNHLSFKKIHLWNIHATDLTTINKTEKVYPNLISIVMHQMWKIVCYNLFETDKETKPIPEMNTAIIQKELIDTINTAKWKLLKYLAYQSKIKGNNDDVLLKSVFNRSWQTPLKPLPIPHN</sequence>